<dbReference type="PIRSF" id="PIRSF000108">
    <property type="entry name" value="IDH_NADP"/>
    <property type="match status" value="1"/>
</dbReference>
<dbReference type="EC" id="1.1.1.42" evidence="10"/>
<evidence type="ECO:0000256" key="9">
    <source>
        <dbReference type="ARBA" id="ARBA00023211"/>
    </source>
</evidence>
<organism evidence="16 17">
    <name type="scientific">Apolygus lucorum</name>
    <name type="common">Small green plant bug</name>
    <name type="synonym">Lygocoris lucorum</name>
    <dbReference type="NCBI Taxonomy" id="248454"/>
    <lineage>
        <taxon>Eukaryota</taxon>
        <taxon>Metazoa</taxon>
        <taxon>Ecdysozoa</taxon>
        <taxon>Arthropoda</taxon>
        <taxon>Hexapoda</taxon>
        <taxon>Insecta</taxon>
        <taxon>Pterygota</taxon>
        <taxon>Neoptera</taxon>
        <taxon>Paraneoptera</taxon>
        <taxon>Hemiptera</taxon>
        <taxon>Heteroptera</taxon>
        <taxon>Panheteroptera</taxon>
        <taxon>Cimicomorpha</taxon>
        <taxon>Miridae</taxon>
        <taxon>Mirini</taxon>
        <taxon>Apolygus</taxon>
    </lineage>
</organism>
<dbReference type="SUPFAM" id="SSF53659">
    <property type="entry name" value="Isocitrate/Isopropylmalate dehydrogenase-like"/>
    <property type="match status" value="1"/>
</dbReference>
<comment type="catalytic activity">
    <reaction evidence="10">
        <text>D-threo-isocitrate + NADP(+) = 2-oxoglutarate + CO2 + NADPH</text>
        <dbReference type="Rhea" id="RHEA:19629"/>
        <dbReference type="ChEBI" id="CHEBI:15562"/>
        <dbReference type="ChEBI" id="CHEBI:16526"/>
        <dbReference type="ChEBI" id="CHEBI:16810"/>
        <dbReference type="ChEBI" id="CHEBI:57783"/>
        <dbReference type="ChEBI" id="CHEBI:58349"/>
        <dbReference type="EC" id="1.1.1.42"/>
    </reaction>
</comment>
<keyword evidence="3" id="KW-0329">Glyoxylate bypass</keyword>
<keyword evidence="8 10" id="KW-0560">Oxidoreductase</keyword>
<dbReference type="InterPro" id="IPR024084">
    <property type="entry name" value="IsoPropMal-DH-like_dom"/>
</dbReference>
<evidence type="ECO:0000256" key="7">
    <source>
        <dbReference type="ARBA" id="ARBA00022857"/>
    </source>
</evidence>
<dbReference type="Proteomes" id="UP000466442">
    <property type="component" value="Unassembled WGS sequence"/>
</dbReference>
<feature type="binding site" evidence="14">
    <location>
        <position position="323"/>
    </location>
    <ligand>
        <name>NADP(+)</name>
        <dbReference type="ChEBI" id="CHEBI:58349"/>
    </ligand>
</feature>
<sequence length="433" mass="48680">MVGVIFVEFFLQFTSISCAVSITGYFTRAMSASKLSSLAKPLLQAHAKQPCVLGCIQISRRNYGSDKRIEAKNPVVEMDGDEMTRIIWSFIKDRLILPYVKVDCKYYDLGLPHRDATNDQVTIDSAEAIKKYNVGIKCATITPDEARVEEFKLKKMWLSPNGTIRNILGGTVFREPILIKNIPRVVPGWTEAIVVGRHAFGDQYKATDYVVTEPGQLELVFTGKSGKQEKMTVFNFKSPGVTMAMYNVDESIASFAHSSFQVALQKKWPLYLSTKNTILKKYDGRFKDIFQDIYEKNYQADFEKNKIWYEHRLIDDMVAQVIKSKGGFVWSCKNYDGDVQSDIVAQGYGSLGLMTSVLMCPDGKTVEAEAAHGTVTRHYRQHQKGKPTSTNPIASIFAWTRGLAHRAKLDNTPDLAKFALDLEASCIETKAII</sequence>
<dbReference type="PROSITE" id="PS00470">
    <property type="entry name" value="IDH_IMDH"/>
    <property type="match status" value="1"/>
</dbReference>
<comment type="caution">
    <text evidence="16">The sequence shown here is derived from an EMBL/GenBank/DDBJ whole genome shotgun (WGS) entry which is preliminary data.</text>
</comment>
<keyword evidence="4 10" id="KW-0816">Tricarboxylic acid cycle</keyword>
<evidence type="ECO:0000259" key="15">
    <source>
        <dbReference type="SMART" id="SM01329"/>
    </source>
</evidence>
<feature type="binding site" evidence="14">
    <location>
        <begin position="373"/>
        <end position="378"/>
    </location>
    <ligand>
        <name>NADP(+)</name>
        <dbReference type="ChEBI" id="CHEBI:58349"/>
    </ligand>
</feature>
<comment type="cofactor">
    <cofactor evidence="1">
        <name>Mn(2+)</name>
        <dbReference type="ChEBI" id="CHEBI:29035"/>
    </cofactor>
</comment>
<evidence type="ECO:0000256" key="1">
    <source>
        <dbReference type="ARBA" id="ARBA00001936"/>
    </source>
</evidence>
<evidence type="ECO:0000256" key="11">
    <source>
        <dbReference type="PIRSR" id="PIRSR000108-1"/>
    </source>
</evidence>
<evidence type="ECO:0000256" key="2">
    <source>
        <dbReference type="ARBA" id="ARBA00007769"/>
    </source>
</evidence>
<dbReference type="Pfam" id="PF00180">
    <property type="entry name" value="Iso_dh"/>
    <property type="match status" value="1"/>
</dbReference>
<keyword evidence="5 10" id="KW-0479">Metal-binding</keyword>
<evidence type="ECO:0000256" key="6">
    <source>
        <dbReference type="ARBA" id="ARBA00022842"/>
    </source>
</evidence>
<dbReference type="GO" id="GO:0000287">
    <property type="term" value="F:magnesium ion binding"/>
    <property type="evidence" value="ECO:0007669"/>
    <property type="project" value="InterPro"/>
</dbReference>
<dbReference type="InterPro" id="IPR019818">
    <property type="entry name" value="IsoCit/isopropylmalate_DH_CS"/>
</dbReference>
<feature type="binding site" evidence="13">
    <location>
        <position position="338"/>
    </location>
    <ligand>
        <name>Mn(2+)</name>
        <dbReference type="ChEBI" id="CHEBI:29035"/>
    </ligand>
</feature>
<keyword evidence="7 10" id="KW-0521">NADP</keyword>
<evidence type="ECO:0000256" key="13">
    <source>
        <dbReference type="PIRSR" id="PIRSR000108-3"/>
    </source>
</evidence>
<evidence type="ECO:0000256" key="8">
    <source>
        <dbReference type="ARBA" id="ARBA00023002"/>
    </source>
</evidence>
<dbReference type="FunFam" id="3.40.718.10:FF:000002">
    <property type="entry name" value="Isocitrate dehydrogenase [NADP]"/>
    <property type="match status" value="1"/>
</dbReference>
<dbReference type="OrthoDB" id="248923at2759"/>
<feature type="binding site" evidence="14">
    <location>
        <position position="147"/>
    </location>
    <ligand>
        <name>NADP(+)</name>
        <dbReference type="ChEBI" id="CHEBI:58349"/>
    </ligand>
</feature>
<dbReference type="PANTHER" id="PTHR11822:SF21">
    <property type="entry name" value="ISOCITRATE DEHYDROGENASE [NADP], MITOCHONDRIAL"/>
    <property type="match status" value="1"/>
</dbReference>
<feature type="binding site" evidence="14">
    <location>
        <begin position="140"/>
        <end position="142"/>
    </location>
    <ligand>
        <name>NADP(+)</name>
        <dbReference type="ChEBI" id="CHEBI:58349"/>
    </ligand>
</feature>
<keyword evidence="17" id="KW-1185">Reference proteome</keyword>
<accession>A0A8S9XBG2</accession>
<evidence type="ECO:0000256" key="4">
    <source>
        <dbReference type="ARBA" id="ARBA00022532"/>
    </source>
</evidence>
<dbReference type="EMBL" id="WIXP02000008">
    <property type="protein sequence ID" value="KAF6206352.1"/>
    <property type="molecule type" value="Genomic_DNA"/>
</dbReference>
<comment type="similarity">
    <text evidence="2 10">Belongs to the isocitrate and isopropylmalate dehydrogenases family.</text>
</comment>
<feature type="binding site" evidence="12">
    <location>
        <position position="174"/>
    </location>
    <ligand>
        <name>D-threo-isocitrate</name>
        <dbReference type="ChEBI" id="CHEBI:15562"/>
    </ligand>
</feature>
<dbReference type="Gene3D" id="3.40.718.10">
    <property type="entry name" value="Isopropylmalate Dehydrogenase"/>
    <property type="match status" value="1"/>
</dbReference>
<dbReference type="PANTHER" id="PTHR11822">
    <property type="entry name" value="NADP-SPECIFIC ISOCITRATE DEHYDROGENASE"/>
    <property type="match status" value="1"/>
</dbReference>
<dbReference type="GO" id="GO:0006102">
    <property type="term" value="P:isocitrate metabolic process"/>
    <property type="evidence" value="ECO:0007669"/>
    <property type="project" value="InterPro"/>
</dbReference>
<protein>
    <recommendedName>
        <fullName evidence="10">Isocitrate dehydrogenase [NADP]</fullName>
        <ecNumber evidence="10">1.1.1.42</ecNumber>
    </recommendedName>
</protein>
<dbReference type="GO" id="GO:0051287">
    <property type="term" value="F:NAD binding"/>
    <property type="evidence" value="ECO:0007669"/>
    <property type="project" value="InterPro"/>
</dbReference>
<dbReference type="GO" id="GO:0004450">
    <property type="term" value="F:isocitrate dehydrogenase (NADP+) activity"/>
    <property type="evidence" value="ECO:0007669"/>
    <property type="project" value="UniProtKB-EC"/>
</dbReference>
<feature type="binding site" evidence="12">
    <location>
        <position position="197"/>
    </location>
    <ligand>
        <name>D-threo-isocitrate</name>
        <dbReference type="ChEBI" id="CHEBI:15562"/>
    </ligand>
</feature>
<evidence type="ECO:0000256" key="12">
    <source>
        <dbReference type="PIRSR" id="PIRSR000108-2"/>
    </source>
</evidence>
<evidence type="ECO:0000313" key="17">
    <source>
        <dbReference type="Proteomes" id="UP000466442"/>
    </source>
</evidence>
<dbReference type="AlphaFoldDB" id="A0A8S9XBG2"/>
<dbReference type="NCBIfam" id="NF006156">
    <property type="entry name" value="PRK08299.1"/>
    <property type="match status" value="1"/>
</dbReference>
<proteinExistence type="inferred from homology"/>
<dbReference type="SMART" id="SM01329">
    <property type="entry name" value="Iso_dh"/>
    <property type="match status" value="1"/>
</dbReference>
<dbReference type="InterPro" id="IPR004790">
    <property type="entry name" value="Isocitrate_DH_NADP"/>
</dbReference>
<feature type="binding site" evidence="12">
    <location>
        <begin position="159"/>
        <end position="165"/>
    </location>
    <ligand>
        <name>D-threo-isocitrate</name>
        <dbReference type="ChEBI" id="CHEBI:15562"/>
    </ligand>
</feature>
<evidence type="ECO:0000256" key="3">
    <source>
        <dbReference type="ARBA" id="ARBA00022435"/>
    </source>
</evidence>
<reference evidence="16" key="1">
    <citation type="journal article" date="2021" name="Mol. Ecol. Resour.">
        <title>Apolygus lucorum genome provides insights into omnivorousness and mesophyll feeding.</title>
        <authorList>
            <person name="Liu Y."/>
            <person name="Liu H."/>
            <person name="Wang H."/>
            <person name="Huang T."/>
            <person name="Liu B."/>
            <person name="Yang B."/>
            <person name="Yin L."/>
            <person name="Li B."/>
            <person name="Zhang Y."/>
            <person name="Zhang S."/>
            <person name="Jiang F."/>
            <person name="Zhang X."/>
            <person name="Ren Y."/>
            <person name="Wang B."/>
            <person name="Wang S."/>
            <person name="Lu Y."/>
            <person name="Wu K."/>
            <person name="Fan W."/>
            <person name="Wang G."/>
        </authorList>
    </citation>
    <scope>NUCLEOTIDE SEQUENCE</scope>
    <source>
        <strain evidence="16">12Hb</strain>
    </source>
</reference>
<evidence type="ECO:0000256" key="5">
    <source>
        <dbReference type="ARBA" id="ARBA00022723"/>
    </source>
</evidence>
<dbReference type="GO" id="GO:0006097">
    <property type="term" value="P:glyoxylate cycle"/>
    <property type="evidence" value="ECO:0007669"/>
    <property type="project" value="UniProtKB-KW"/>
</dbReference>
<gene>
    <name evidence="16" type="ORF">GE061_017585</name>
</gene>
<feature type="domain" description="Isopropylmalate dehydrogenase-like" evidence="15">
    <location>
        <begin position="74"/>
        <end position="433"/>
    </location>
</feature>
<feature type="binding site" evidence="13">
    <location>
        <position position="315"/>
    </location>
    <ligand>
        <name>Mn(2+)</name>
        <dbReference type="ChEBI" id="CHEBI:29035"/>
    </ligand>
</feature>
<dbReference type="GO" id="GO:0005739">
    <property type="term" value="C:mitochondrion"/>
    <property type="evidence" value="ECO:0007669"/>
    <property type="project" value="TreeGrafter"/>
</dbReference>
<comment type="cofactor">
    <cofactor evidence="10 13">
        <name>Mg(2+)</name>
        <dbReference type="ChEBI" id="CHEBI:18420"/>
    </cofactor>
    <cofactor evidence="10 13">
        <name>Mn(2+)</name>
        <dbReference type="ChEBI" id="CHEBI:29035"/>
    </cofactor>
    <text evidence="10 13">Binds 1 Mg(2+) or Mn(2+) ion per subunit.</text>
</comment>
<evidence type="ECO:0000256" key="14">
    <source>
        <dbReference type="PIRSR" id="PIRSR000108-4"/>
    </source>
</evidence>
<feature type="binding site" evidence="12">
    <location>
        <position position="142"/>
    </location>
    <ligand>
        <name>D-threo-isocitrate</name>
        <dbReference type="ChEBI" id="CHEBI:15562"/>
    </ligand>
</feature>
<feature type="binding site" evidence="14">
    <location>
        <position position="391"/>
    </location>
    <ligand>
        <name>NADP(+)</name>
        <dbReference type="ChEBI" id="CHEBI:58349"/>
    </ligand>
</feature>
<keyword evidence="9 10" id="KW-0464">Manganese</keyword>
<keyword evidence="6 10" id="KW-0460">Magnesium</keyword>
<dbReference type="GO" id="GO:0006739">
    <property type="term" value="P:NADP+ metabolic process"/>
    <property type="evidence" value="ECO:0007669"/>
    <property type="project" value="TreeGrafter"/>
</dbReference>
<feature type="site" description="Critical for catalysis" evidence="11">
    <location>
        <position position="204"/>
    </location>
</feature>
<evidence type="ECO:0000256" key="10">
    <source>
        <dbReference type="PIRNR" id="PIRNR000108"/>
    </source>
</evidence>
<evidence type="ECO:0000313" key="16">
    <source>
        <dbReference type="EMBL" id="KAF6206352.1"/>
    </source>
</evidence>
<dbReference type="GO" id="GO:0006099">
    <property type="term" value="P:tricarboxylic acid cycle"/>
    <property type="evidence" value="ECO:0007669"/>
    <property type="project" value="UniProtKB-KW"/>
</dbReference>
<feature type="site" description="Critical for catalysis" evidence="11">
    <location>
        <position position="275"/>
    </location>
</feature>
<dbReference type="NCBIfam" id="TIGR00127">
    <property type="entry name" value="nadp_idh_euk"/>
    <property type="match status" value="1"/>
</dbReference>
<name>A0A8S9XBG2_APOLU</name>